<dbReference type="KEGG" id="shyd:CJD35_19555"/>
<dbReference type="PANTHER" id="PTHR30126:SF98">
    <property type="entry name" value="HTH-TYPE TRANSCRIPTIONAL ACTIVATOR BAUR"/>
    <property type="match status" value="1"/>
</dbReference>
<keyword evidence="9" id="KW-1185">Reference proteome</keyword>
<feature type="domain" description="HTH lysR-type" evidence="5">
    <location>
        <begin position="89"/>
        <end position="142"/>
    </location>
</feature>
<sequence>MERLDVNLRHLRAFLAIMESGSVTAAAREVHLTQPAVTQGIAKLELRFGVPLFERQPRRMIPTDEARILAPRATAIIRLLGQTRATAAQVSAFLGLSRAGSYANAATAMGLSEASLHRAVSDLSLALGQDLVRRRGKGVVLTARGLAMARNFRLALAELRSADIELAALRGHERGRITIGAMPLSRARLLPSAVAAFHRAKPDIDIVIMEGSYAELTGPLRDGDIDMMVGAARTNISADMAQRELFDDPLIILAGAHHPLAQARRPPTIAALARYPWIVAAAGTPLRAHWQSMFEEVGVTPPRVPMECGSVMIVRQILVESDFLTLLSPDQVSVELEAGWLVRIAGPVRPMSRTIGLTVRSDWRPTPAQAALIEVIEEQAAVLRDEHTS</sequence>
<keyword evidence="6" id="KW-0614">Plasmid</keyword>
<dbReference type="InterPro" id="IPR036390">
    <property type="entry name" value="WH_DNA-bd_sf"/>
</dbReference>
<keyword evidence="4" id="KW-0804">Transcription</keyword>
<name>A0A249MZG9_SPHXE</name>
<dbReference type="InterPro" id="IPR036388">
    <property type="entry name" value="WH-like_DNA-bd_sf"/>
</dbReference>
<keyword evidence="2" id="KW-0805">Transcription regulation</keyword>
<dbReference type="Proteomes" id="UP000290975">
    <property type="component" value="Unassembled WGS sequence"/>
</dbReference>
<dbReference type="Gene3D" id="3.40.190.290">
    <property type="match status" value="1"/>
</dbReference>
<proteinExistence type="inferred from homology"/>
<keyword evidence="3" id="KW-0238">DNA-binding</keyword>
<dbReference type="GO" id="GO:0000976">
    <property type="term" value="F:transcription cis-regulatory region binding"/>
    <property type="evidence" value="ECO:0007669"/>
    <property type="project" value="TreeGrafter"/>
</dbReference>
<evidence type="ECO:0000259" key="5">
    <source>
        <dbReference type="PROSITE" id="PS50931"/>
    </source>
</evidence>
<evidence type="ECO:0000256" key="1">
    <source>
        <dbReference type="ARBA" id="ARBA00009437"/>
    </source>
</evidence>
<dbReference type="Proteomes" id="UP000217141">
    <property type="component" value="Plasmid p2"/>
</dbReference>
<dbReference type="Pfam" id="PF00126">
    <property type="entry name" value="HTH_1"/>
    <property type="match status" value="2"/>
</dbReference>
<reference evidence="7 9" key="1">
    <citation type="submission" date="2014-12" db="EMBL/GenBank/DDBJ databases">
        <title>Whole genome sequencing of Sphingobium xenophagum OW59.</title>
        <authorList>
            <person name="Ohta Y."/>
            <person name="Nishi S."/>
            <person name="Hatada Y."/>
        </authorList>
    </citation>
    <scope>NUCLEOTIDE SEQUENCE [LARGE SCALE GENOMIC DNA]</scope>
    <source>
        <strain evidence="7 9">OW59</strain>
    </source>
</reference>
<dbReference type="SUPFAM" id="SSF53850">
    <property type="entry name" value="Periplasmic binding protein-like II"/>
    <property type="match status" value="1"/>
</dbReference>
<dbReference type="PROSITE" id="PS50931">
    <property type="entry name" value="HTH_LYSR"/>
    <property type="match status" value="2"/>
</dbReference>
<evidence type="ECO:0000313" key="9">
    <source>
        <dbReference type="Proteomes" id="UP000290975"/>
    </source>
</evidence>
<dbReference type="PRINTS" id="PR00039">
    <property type="entry name" value="HTHLYSR"/>
</dbReference>
<dbReference type="SUPFAM" id="SSF46785">
    <property type="entry name" value="Winged helix' DNA-binding domain"/>
    <property type="match status" value="2"/>
</dbReference>
<gene>
    <name evidence="6" type="ORF">CJD35_19555</name>
    <name evidence="7" type="ORF">MBESOW_P2033</name>
</gene>
<dbReference type="RefSeq" id="WP_017184809.1">
    <property type="nucleotide sequence ID" value="NZ_BBQY01000005.1"/>
</dbReference>
<evidence type="ECO:0000313" key="6">
    <source>
        <dbReference type="EMBL" id="ASY46696.1"/>
    </source>
</evidence>
<geneLocation type="plasmid" evidence="6 8">
    <name>p2</name>
</geneLocation>
<feature type="domain" description="HTH lysR-type" evidence="5">
    <location>
        <begin position="6"/>
        <end position="63"/>
    </location>
</feature>
<evidence type="ECO:0000313" key="8">
    <source>
        <dbReference type="Proteomes" id="UP000217141"/>
    </source>
</evidence>
<evidence type="ECO:0000313" key="7">
    <source>
        <dbReference type="EMBL" id="GBH30778.1"/>
    </source>
</evidence>
<protein>
    <submittedName>
        <fullName evidence="6">LysR family transcriptional regulator</fullName>
    </submittedName>
</protein>
<dbReference type="EMBL" id="BBQY01000005">
    <property type="protein sequence ID" value="GBH30778.1"/>
    <property type="molecule type" value="Genomic_DNA"/>
</dbReference>
<dbReference type="GO" id="GO:0003700">
    <property type="term" value="F:DNA-binding transcription factor activity"/>
    <property type="evidence" value="ECO:0007669"/>
    <property type="project" value="InterPro"/>
</dbReference>
<evidence type="ECO:0000256" key="2">
    <source>
        <dbReference type="ARBA" id="ARBA00023015"/>
    </source>
</evidence>
<accession>A0A249MZG9</accession>
<accession>A0A401J2D1</accession>
<dbReference type="InterPro" id="IPR000847">
    <property type="entry name" value="LysR_HTH_N"/>
</dbReference>
<dbReference type="STRING" id="1192759.GCA_000277525_04055"/>
<dbReference type="AlphaFoldDB" id="A0A249MZG9"/>
<dbReference type="Pfam" id="PF03466">
    <property type="entry name" value="LysR_substrate"/>
    <property type="match status" value="1"/>
</dbReference>
<evidence type="ECO:0000256" key="4">
    <source>
        <dbReference type="ARBA" id="ARBA00023163"/>
    </source>
</evidence>
<dbReference type="InterPro" id="IPR005119">
    <property type="entry name" value="LysR_subst-bd"/>
</dbReference>
<dbReference type="EMBL" id="CP022748">
    <property type="protein sequence ID" value="ASY46696.1"/>
    <property type="molecule type" value="Genomic_DNA"/>
</dbReference>
<dbReference type="PANTHER" id="PTHR30126">
    <property type="entry name" value="HTH-TYPE TRANSCRIPTIONAL REGULATOR"/>
    <property type="match status" value="1"/>
</dbReference>
<organism evidence="6 8">
    <name type="scientific">Sphingobium xenophagum</name>
    <dbReference type="NCBI Taxonomy" id="121428"/>
    <lineage>
        <taxon>Bacteria</taxon>
        <taxon>Pseudomonadati</taxon>
        <taxon>Pseudomonadota</taxon>
        <taxon>Alphaproteobacteria</taxon>
        <taxon>Sphingomonadales</taxon>
        <taxon>Sphingomonadaceae</taxon>
        <taxon>Sphingobium</taxon>
    </lineage>
</organism>
<comment type="similarity">
    <text evidence="1">Belongs to the LysR transcriptional regulatory family.</text>
</comment>
<evidence type="ECO:0000256" key="3">
    <source>
        <dbReference type="ARBA" id="ARBA00023125"/>
    </source>
</evidence>
<reference evidence="6 8" key="2">
    <citation type="submission" date="2017-08" db="EMBL/GenBank/DDBJ databases">
        <title>Whole Genome Sequence of Sphingobium hydrophobicum C1: Insights into Adaption to the Electronic-waste Contaminated Sediment.</title>
        <authorList>
            <person name="Song D."/>
            <person name="Chen X."/>
            <person name="Xu M."/>
        </authorList>
    </citation>
    <scope>NUCLEOTIDE SEQUENCE [LARGE SCALE GENOMIC DNA]</scope>
    <source>
        <strain evidence="6 8">C1</strain>
        <plasmid evidence="6 8">p2</plasmid>
    </source>
</reference>
<dbReference type="Gene3D" id="1.10.10.10">
    <property type="entry name" value="Winged helix-like DNA-binding domain superfamily/Winged helix DNA-binding domain"/>
    <property type="match status" value="2"/>
</dbReference>